<keyword evidence="1" id="KW-0812">Transmembrane</keyword>
<accession>A0A455T4K4</accession>
<keyword evidence="1" id="KW-0472">Membrane</keyword>
<gene>
    <name evidence="2" type="ORF">KTA_23800</name>
</gene>
<reference evidence="2" key="1">
    <citation type="submission" date="2018-12" db="EMBL/GenBank/DDBJ databases">
        <title>Novel natural products biosynthetic potential of the class Ktedonobacteria.</title>
        <authorList>
            <person name="Zheng Y."/>
            <person name="Saitou A."/>
            <person name="Wang C.M."/>
            <person name="Toyoda A."/>
            <person name="Minakuchi Y."/>
            <person name="Sekiguchi Y."/>
            <person name="Ueda K."/>
            <person name="Takano H."/>
            <person name="Sakai Y."/>
            <person name="Yokota A."/>
            <person name="Yabe S."/>
        </authorList>
    </citation>
    <scope>NUCLEOTIDE SEQUENCE</scope>
    <source>
        <strain evidence="2">A3-2</strain>
    </source>
</reference>
<sequence length="468" mass="51477">MNEPSQQSEQPSVEPVEFTDTEEISFESLAAPHEERSHYVTLPGGRRLLRAAVWFGGLLTALLLWQLFPVGEVAQQLLKLSTAEQSTGANSAAYYLSVDLPWTRVAVDGQPLSQRSVLAFTAPLQLLRGSHLISWQAPPFREQSCTISVPPSLQDTCLTSTALLHGRQSIQVLWLRDRLSDLPPSAQQALLATLRAAWQPAAWSTTLEPGERYIDLNQLGYVGVVRPGQPLRATLRLELMLDLSGRHTSYLACQSGTPDGETGDCPIREENCLQLCTLPAWQWQPSSAGALAPLNGWHVVALATFAWDIIRQDGQPIALRQPLGLYSFAPETIPLAFNVIWTGSHWQAQLLTGPALSSTLFLDGQQVTLDPACVDAQHSFPSFDQTLVGSVQQVHFFSSANPAEGCLMTFKVKGETAAFLERCGLLLALNPVAQRLQPYWPVANATEQALAARLSHLPGWDWWPWLPQ</sequence>
<evidence type="ECO:0000313" key="2">
    <source>
        <dbReference type="EMBL" id="BBH94181.1"/>
    </source>
</evidence>
<organism evidence="2">
    <name type="scientific">Thermogemmatispora argillosa</name>
    <dbReference type="NCBI Taxonomy" id="2045280"/>
    <lineage>
        <taxon>Bacteria</taxon>
        <taxon>Bacillati</taxon>
        <taxon>Chloroflexota</taxon>
        <taxon>Ktedonobacteria</taxon>
        <taxon>Thermogemmatisporales</taxon>
        <taxon>Thermogemmatisporaceae</taxon>
        <taxon>Thermogemmatispora</taxon>
    </lineage>
</organism>
<dbReference type="EMBL" id="AP019377">
    <property type="protein sequence ID" value="BBH94181.1"/>
    <property type="molecule type" value="Genomic_DNA"/>
</dbReference>
<protein>
    <submittedName>
        <fullName evidence="2">Uncharacterized protein</fullName>
    </submittedName>
</protein>
<keyword evidence="1" id="KW-1133">Transmembrane helix</keyword>
<feature type="transmembrane region" description="Helical" evidence="1">
    <location>
        <begin position="48"/>
        <end position="68"/>
    </location>
</feature>
<evidence type="ECO:0000256" key="1">
    <source>
        <dbReference type="SAM" id="Phobius"/>
    </source>
</evidence>
<dbReference type="AlphaFoldDB" id="A0A455T4K4"/>
<proteinExistence type="predicted"/>
<name>A0A455T4K4_9CHLR</name>